<keyword evidence="1" id="KW-1133">Transmembrane helix</keyword>
<evidence type="ECO:0000256" key="1">
    <source>
        <dbReference type="SAM" id="Phobius"/>
    </source>
</evidence>
<proteinExistence type="predicted"/>
<keyword evidence="2" id="KW-1185">Reference proteome</keyword>
<evidence type="ECO:0000313" key="3">
    <source>
        <dbReference type="WBParaSite" id="Gr19_v10_g10256.t1"/>
    </source>
</evidence>
<dbReference type="AlphaFoldDB" id="A0A914GQJ3"/>
<protein>
    <submittedName>
        <fullName evidence="3">Uncharacterized protein</fullName>
    </submittedName>
</protein>
<keyword evidence="1" id="KW-0812">Transmembrane</keyword>
<feature type="transmembrane region" description="Helical" evidence="1">
    <location>
        <begin position="139"/>
        <end position="172"/>
    </location>
</feature>
<evidence type="ECO:0000313" key="2">
    <source>
        <dbReference type="Proteomes" id="UP000887572"/>
    </source>
</evidence>
<dbReference type="Proteomes" id="UP000887572">
    <property type="component" value="Unplaced"/>
</dbReference>
<dbReference type="GO" id="GO:0005886">
    <property type="term" value="C:plasma membrane"/>
    <property type="evidence" value="ECO:0007669"/>
    <property type="project" value="TreeGrafter"/>
</dbReference>
<sequence>MYRKQDSLEQGLVTPPPPPPCRLKTGNNFRLPGDGSGSCLSRAPFASLIAFLCCLFGVLLFATMMAWAFAASVEQMRRALRVNNLPWLDKVHLLFLVSACVMVAVSLAFLLVGVLSTGRTRQSVFGRPADDGARRGGRISCVVAICLSFALNLLWTIVVIVTAILCFIYTILLMLCSSANDCLDFGVFSPLFNAQNKTLKFCGGELQQFCAVTNTVSRNGRIYFKFVEVLLNI</sequence>
<reference evidence="3" key="1">
    <citation type="submission" date="2022-11" db="UniProtKB">
        <authorList>
            <consortium name="WormBaseParasite"/>
        </authorList>
    </citation>
    <scope>IDENTIFICATION</scope>
</reference>
<dbReference type="PANTHER" id="PTHR11683:SF12">
    <property type="entry name" value="M6, ISOFORM F"/>
    <property type="match status" value="1"/>
</dbReference>
<accession>A0A914GQJ3</accession>
<dbReference type="WBParaSite" id="Gr19_v10_g10256.t1">
    <property type="protein sequence ID" value="Gr19_v10_g10256.t1"/>
    <property type="gene ID" value="Gr19_v10_g10256"/>
</dbReference>
<feature type="transmembrane region" description="Helical" evidence="1">
    <location>
        <begin position="48"/>
        <end position="73"/>
    </location>
</feature>
<dbReference type="Pfam" id="PF01275">
    <property type="entry name" value="Myelin_PLP"/>
    <property type="match status" value="1"/>
</dbReference>
<keyword evidence="1" id="KW-0472">Membrane</keyword>
<organism evidence="2 3">
    <name type="scientific">Globodera rostochiensis</name>
    <name type="common">Golden nematode worm</name>
    <name type="synonym">Heterodera rostochiensis</name>
    <dbReference type="NCBI Taxonomy" id="31243"/>
    <lineage>
        <taxon>Eukaryota</taxon>
        <taxon>Metazoa</taxon>
        <taxon>Ecdysozoa</taxon>
        <taxon>Nematoda</taxon>
        <taxon>Chromadorea</taxon>
        <taxon>Rhabditida</taxon>
        <taxon>Tylenchina</taxon>
        <taxon>Tylenchomorpha</taxon>
        <taxon>Tylenchoidea</taxon>
        <taxon>Heteroderidae</taxon>
        <taxon>Heteroderinae</taxon>
        <taxon>Globodera</taxon>
    </lineage>
</organism>
<dbReference type="GO" id="GO:0031175">
    <property type="term" value="P:neuron projection development"/>
    <property type="evidence" value="ECO:0007669"/>
    <property type="project" value="TreeGrafter"/>
</dbReference>
<dbReference type="InterPro" id="IPR001614">
    <property type="entry name" value="Myelin_PLP"/>
</dbReference>
<feature type="transmembrane region" description="Helical" evidence="1">
    <location>
        <begin position="93"/>
        <end position="118"/>
    </location>
</feature>
<dbReference type="PANTHER" id="PTHR11683">
    <property type="entry name" value="MYELIN PROTEOLIPID"/>
    <property type="match status" value="1"/>
</dbReference>
<name>A0A914GQJ3_GLORO</name>